<dbReference type="EMBL" id="LVLB01000010">
    <property type="protein sequence ID" value="KYO00227.1"/>
    <property type="molecule type" value="Genomic_DNA"/>
</dbReference>
<gene>
    <name evidence="3" type="ORF">PGSY75_0924600</name>
</gene>
<dbReference type="VEuPathDB" id="PlasmoDB:PGABG01_0922000"/>
<dbReference type="Proteomes" id="UP000076004">
    <property type="component" value="Unassembled WGS sequence"/>
</dbReference>
<proteinExistence type="predicted"/>
<accession>A0A151LM82</accession>
<evidence type="ECO:0000313" key="3">
    <source>
        <dbReference type="EMBL" id="KYO00227.1"/>
    </source>
</evidence>
<sequence length="2025" mass="241333">MNINNYEEKNMNSSGEKKINIKIGDLASHNSGNFDEEKKMSVHKNLIVNMSNISKEIQEDECKIEELDSVVINDIDMINSLQNENIIGMDKKYDMRKEKDMCLINDKYSYSFDKDEKKNNIDNIHNIHNMSNNNHIMTPNVYKQNMKNMVSNSTHIDSTEIFSSKIIKEEEHNHDNNECDKNVHILKYPEHNKTKEVDNNLSIQYLNSCNISNNINNSELHLSSIFDKERDEMNYINANCQDKSDHMDDMKLEKSIINKDNSNDSYDSYDSCDSYNNNIFSEQNGILHNNGNDIEYPKNFDEYNKKENIIEIERNEEKSNKYKDNLILFNELLKYKDELNYLNEQKVNEEIEKINNCFLNDKMEYNIGNKKEHKNYLDKKNDKDLNTKNIMTYDLWNNDKDINTSHSSYNKSNNMSSSVIYKSNIQDDISKKEKKQYFDVKRLKKDKYDDNIIYNVNMDHLNKDAYMDKKNKSEEEKIFHVEDMKQQSDLYIPIEHNETKNVEMKIHIDFKNIYFVKYKYIKCLVMNNSGTIVHSFIFHKNLIDLDKENNILKILNKENTKNRKSNNDINRLVEELKSIIFTDVSFELSFEAKIDKGREIICPSKFYRLSFYGMEEKNKKEEQKNNDVSSKNEKNIKYEKDKKLNKNIYNNEENCKINYKKKYNYMKKKNNVSNNNDNSKEKDKIEKKGKLYYIGFTILHLNYLYQLQKEGYVHLNISDKKNEDFNFIEHYKKEDYAYYMDNKIVAHTICNNISYMEKINMLFKILYNHSLNISTCKIFFKYRFSKIEENNHLFNNIDNIKKKNKTIISNHKNIELKYILDILQKNNYSNLNLKNCIEQCLKNYYTSCSKSIYDDISFKLFDKEYSKEYIHNNTIRKNNKEINNECFNLPFFFSNISNDIKVNNSFLKNINFVNVFDNLQINDHHEEQINDHHEEQDNCYYKNMKNIDHLKKMKHNDDTNMIYKLIHVQKEEQEDMNTNKEQLSSHHKFCDNMLNKLQENDLRKLPKNVIDYILKLYNINMEKDIKIEKLEHILLKYTNGINNYFDYIEYTKNNKMYKIYEENKKMKKYIKDSNNFFIQALIDSHTEIQKVKHSLKTMNILYNKEKMNNHQENKKEDKDKKINVKEHLYNNLNNKNEYLSKIKKKEKKRNEDTYNFNDKIGSSLYLSSRSVSLLSPESSLLSSSISTSHNKKKLFDDEYFIRNKNVNEKKKKKKREDSSDKCNNIIKNIDGYTSEYIPNYTKKRNIIIKYKKNEELKNKNDKINDKINKNINKNINDTLMTRGKNNKSINENIMLNKRNDTIFGKSLLSLNIYNPYNNNYYYNHNSGDFKEYPSSSFLSNISYLRNRKEKKNVEETNQKTEKDKSELYTKNMNQKKTLINNNSKSYKNGVVHKYSFNHNGNEKNVKKDYLYSFYSNPIIASQNTLEKKIKKKILNTSQKNEKKHDHTCDIEKKNYDMIYADKSDTTNGLNIASNQLKNMFNIKKKDIDEKEKRRREQNFKLFFSKIKGEPNRIEEEKKNKVDDKKNKVDEKKNKVDEKKNKVGEKKNKVDETKNKVDEKKNKMDETKNKVDESKNKMDEKKNKMDDKLNDEEIVKKRLNRKGEDKKLTSSCIKEKVNQFEYYNNGDSNMNKSKNHYNILKKNQKFDKNIYTLDERYNPFSNINRIILPNKTTEDKKNGRDSQKDINKYDRMLSNGSIISVTKKKEKDKNNYDTSEVLKKEYVESFKNICVINKDKKDKGIDSNNLLCNRKNQIGEYVTSFNNLNLNKKQTTLSSCQEKKKTSNVLCNSRNNITRDNNIYTINFNSNINKKNNNDDTDNIHNNNMNGMINISTSEHMKDINYKKKFIEDAISSYDDNMIDDRKIKNKINEHIIISPTNNNNTNELSASTKIINKKYIQQQPFDKFNCKKSWNIINENIDNNDQKINKLKHEINITDNKKNALLKKIKRRNNINSNMCGKNKDDNNNKNYDIHKGNNDKGIIKETEHISANQNSKDSYILNIINKNLNRSFSQLDKIKKKMDEHLFM</sequence>
<keyword evidence="1" id="KW-0175">Coiled coil</keyword>
<dbReference type="RefSeq" id="XP_018641994.1">
    <property type="nucleotide sequence ID" value="XM_018785653.1"/>
</dbReference>
<evidence type="ECO:0000256" key="1">
    <source>
        <dbReference type="SAM" id="Coils"/>
    </source>
</evidence>
<evidence type="ECO:0000313" key="4">
    <source>
        <dbReference type="Proteomes" id="UP000076004"/>
    </source>
</evidence>
<dbReference type="VEuPathDB" id="PlasmoDB:PGSY75_0924600"/>
<protein>
    <submittedName>
        <fullName evidence="3">Uncharacterized protein</fullName>
    </submittedName>
</protein>
<organism evidence="3 4">
    <name type="scientific">Plasmodium gaboni</name>
    <dbReference type="NCBI Taxonomy" id="647221"/>
    <lineage>
        <taxon>Eukaryota</taxon>
        <taxon>Sar</taxon>
        <taxon>Alveolata</taxon>
        <taxon>Apicomplexa</taxon>
        <taxon>Aconoidasida</taxon>
        <taxon>Haemosporida</taxon>
        <taxon>Plasmodiidae</taxon>
        <taxon>Plasmodium</taxon>
        <taxon>Plasmodium (Laverania)</taxon>
    </lineage>
</organism>
<dbReference type="GeneID" id="29776264"/>
<feature type="coiled-coil region" evidence="1">
    <location>
        <begin position="1343"/>
        <end position="1370"/>
    </location>
</feature>
<evidence type="ECO:0000256" key="2">
    <source>
        <dbReference type="SAM" id="MobiDB-lite"/>
    </source>
</evidence>
<feature type="region of interest" description="Disordered" evidence="2">
    <location>
        <begin position="1514"/>
        <end position="1585"/>
    </location>
</feature>
<reference evidence="3 4" key="1">
    <citation type="journal article" date="2016" name="Nat. Commun.">
        <title>Genomes of cryptic chimpanzee Plasmodium species reveal key evolutionary events leading to human malaria.</title>
        <authorList>
            <person name="Sundararaman S.A."/>
            <person name="Plenderleith L.J."/>
            <person name="Liu W."/>
            <person name="Loy D.E."/>
            <person name="Learn G.H."/>
            <person name="Li Y."/>
            <person name="Shaw K.S."/>
            <person name="Ayouba A."/>
            <person name="Peeters M."/>
            <person name="Speede S."/>
            <person name="Shaw G.M."/>
            <person name="Bushman F.D."/>
            <person name="Brisson D."/>
            <person name="Rayner J.C."/>
            <person name="Sharp P.M."/>
            <person name="Hahn B.H."/>
        </authorList>
    </citation>
    <scope>NUCLEOTIDE SEQUENCE [LARGE SCALE GENOMIC DNA]</scope>
    <source>
        <strain evidence="3 4">SY75</strain>
    </source>
</reference>
<name>A0A151LM82_9APIC</name>
<comment type="caution">
    <text evidence="3">The sequence shown here is derived from an EMBL/GenBank/DDBJ whole genome shotgun (WGS) entry which is preliminary data.</text>
</comment>
<dbReference type="KEGG" id="pgab:PGSY75_0924600"/>